<reference evidence="1" key="1">
    <citation type="submission" date="2005-03" db="EMBL/GenBank/DDBJ databases">
        <title>Large-scale analysis of RIKEN Arabidopsis full-length (RAFL) cDNAs.</title>
        <authorList>
            <person name="Totoki Y."/>
            <person name="Seki M."/>
            <person name="Ishida J."/>
            <person name="Nakajima M."/>
            <person name="Enju A."/>
            <person name="Kamiya A."/>
            <person name="Narusaka M."/>
            <person name="Shin-i T."/>
            <person name="Nakagawa M."/>
            <person name="Sakamoto N."/>
            <person name="Oishi K."/>
            <person name="Kohara Y."/>
            <person name="Kobayashi M."/>
            <person name="Toyoda A."/>
            <person name="Sakaki Y."/>
            <person name="Sakurai T."/>
            <person name="Iida K."/>
            <person name="Akiyama K."/>
            <person name="Satou M."/>
            <person name="Toyoda T."/>
            <person name="Konagaya A."/>
            <person name="Carninci P."/>
            <person name="Kawai J."/>
            <person name="Hayashizaki Y."/>
            <person name="Shinozaki K."/>
        </authorList>
    </citation>
    <scope>NUCLEOTIDE SEQUENCE</scope>
</reference>
<evidence type="ECO:0000313" key="1">
    <source>
        <dbReference type="EMBL" id="BAD95299.1"/>
    </source>
</evidence>
<name>Q56W73_ARATH</name>
<feature type="non-terminal residue" evidence="1">
    <location>
        <position position="1"/>
    </location>
</feature>
<accession>Q56W73</accession>
<dbReference type="AlphaFoldDB" id="Q56W73"/>
<sequence>AGVAQRDSDCDCDEGNVRVLKARDGDWELQFRLSGPSLFLLHHPPVVNYIDELEDFVVVALRMLHLTNILAPATSSVCKYKKLS</sequence>
<organism evidence="1">
    <name type="scientific">Arabidopsis thaliana</name>
    <name type="common">Mouse-ear cress</name>
    <dbReference type="NCBI Taxonomy" id="3702"/>
    <lineage>
        <taxon>Eukaryota</taxon>
        <taxon>Viridiplantae</taxon>
        <taxon>Streptophyta</taxon>
        <taxon>Embryophyta</taxon>
        <taxon>Tracheophyta</taxon>
        <taxon>Spermatophyta</taxon>
        <taxon>Magnoliopsida</taxon>
        <taxon>eudicotyledons</taxon>
        <taxon>Gunneridae</taxon>
        <taxon>Pentapetalae</taxon>
        <taxon>rosids</taxon>
        <taxon>malvids</taxon>
        <taxon>Brassicales</taxon>
        <taxon>Brassicaceae</taxon>
        <taxon>Camelineae</taxon>
        <taxon>Arabidopsis</taxon>
    </lineage>
</organism>
<protein>
    <submittedName>
        <fullName evidence="1">Uncharacterized protein</fullName>
    </submittedName>
</protein>
<dbReference type="EMBL" id="AK222174">
    <property type="protein sequence ID" value="BAD95299.1"/>
    <property type="molecule type" value="mRNA"/>
</dbReference>
<proteinExistence type="evidence at transcript level"/>